<dbReference type="CDD" id="cd05269">
    <property type="entry name" value="TMR_SDR_a"/>
    <property type="match status" value="1"/>
</dbReference>
<dbReference type="PANTHER" id="PTHR43162:SF1">
    <property type="entry name" value="PRESTALK A DIFFERENTIATION PROTEIN A"/>
    <property type="match status" value="1"/>
</dbReference>
<dbReference type="AlphaFoldDB" id="A0A2M7G1Z0"/>
<dbReference type="InterPro" id="IPR051604">
    <property type="entry name" value="Ergot_Alk_Oxidoreductase"/>
</dbReference>
<feature type="domain" description="NmrA-like" evidence="1">
    <location>
        <begin position="2"/>
        <end position="242"/>
    </location>
</feature>
<name>A0A2M7G1Z0_9BACT</name>
<evidence type="ECO:0000259" key="1">
    <source>
        <dbReference type="Pfam" id="PF05368"/>
    </source>
</evidence>
<dbReference type="PANTHER" id="PTHR43162">
    <property type="match status" value="1"/>
</dbReference>
<dbReference type="InterPro" id="IPR036291">
    <property type="entry name" value="NAD(P)-bd_dom_sf"/>
</dbReference>
<gene>
    <name evidence="2" type="ORF">COW36_15955</name>
</gene>
<proteinExistence type="predicted"/>
<dbReference type="Gene3D" id="3.90.25.10">
    <property type="entry name" value="UDP-galactose 4-epimerase, domain 1"/>
    <property type="match status" value="1"/>
</dbReference>
<dbReference type="Proteomes" id="UP000231019">
    <property type="component" value="Unassembled WGS sequence"/>
</dbReference>
<dbReference type="SUPFAM" id="SSF51735">
    <property type="entry name" value="NAD(P)-binding Rossmann-fold domains"/>
    <property type="match status" value="1"/>
</dbReference>
<sequence length="277" mass="30273">MSKVLILGASGHVGSELAKILKAAGEPVALATSRQPEQPDQVHLNLVTGEGLDTAFVGVDRAFLMAPPGYTNQDQLLGPVIEAAKQNKLQKLVLMTAMGADANAEAPMRKAELILEASGVPYQILRPNWFMQNFNTFWIHGILQAGKIFLPVGQAKGSFIDVRDIALAAAKLLRSDQFVNQAFNLTGSEALDHNQVAEILSEVSGKKITYEEISAGVMRENLLAAGLPADYTEFLLMILEYFRLGYSEAITSDFETITGQAPISFRKYAEDFRQAWL</sequence>
<evidence type="ECO:0000313" key="2">
    <source>
        <dbReference type="EMBL" id="PIW15762.1"/>
    </source>
</evidence>
<comment type="caution">
    <text evidence="2">The sequence shown here is derived from an EMBL/GenBank/DDBJ whole genome shotgun (WGS) entry which is preliminary data.</text>
</comment>
<reference evidence="2 3" key="1">
    <citation type="submission" date="2017-09" db="EMBL/GenBank/DDBJ databases">
        <title>Depth-based differentiation of microbial function through sediment-hosted aquifers and enrichment of novel symbionts in the deep terrestrial subsurface.</title>
        <authorList>
            <person name="Probst A.J."/>
            <person name="Ladd B."/>
            <person name="Jarett J.K."/>
            <person name="Geller-Mcgrath D.E."/>
            <person name="Sieber C.M."/>
            <person name="Emerson J.B."/>
            <person name="Anantharaman K."/>
            <person name="Thomas B.C."/>
            <person name="Malmstrom R."/>
            <person name="Stieglmeier M."/>
            <person name="Klingl A."/>
            <person name="Woyke T."/>
            <person name="Ryan C.M."/>
            <person name="Banfield J.F."/>
        </authorList>
    </citation>
    <scope>NUCLEOTIDE SEQUENCE [LARGE SCALE GENOMIC DNA]</scope>
    <source>
        <strain evidence="2">CG17_big_fil_post_rev_8_21_14_2_50_48_46</strain>
    </source>
</reference>
<dbReference type="Gene3D" id="3.40.50.720">
    <property type="entry name" value="NAD(P)-binding Rossmann-like Domain"/>
    <property type="match status" value="1"/>
</dbReference>
<evidence type="ECO:0000313" key="3">
    <source>
        <dbReference type="Proteomes" id="UP000231019"/>
    </source>
</evidence>
<dbReference type="Pfam" id="PF05368">
    <property type="entry name" value="NmrA"/>
    <property type="match status" value="1"/>
</dbReference>
<accession>A0A2M7G1Z0</accession>
<protein>
    <submittedName>
        <fullName evidence="2">Nucleoside-diphosphate sugar epimerase</fullName>
    </submittedName>
</protein>
<dbReference type="EMBL" id="PFFQ01000045">
    <property type="protein sequence ID" value="PIW15762.1"/>
    <property type="molecule type" value="Genomic_DNA"/>
</dbReference>
<organism evidence="2 3">
    <name type="scientific">bacterium (Candidatus Blackallbacteria) CG17_big_fil_post_rev_8_21_14_2_50_48_46</name>
    <dbReference type="NCBI Taxonomy" id="2014261"/>
    <lineage>
        <taxon>Bacteria</taxon>
        <taxon>Candidatus Blackallbacteria</taxon>
    </lineage>
</organism>
<dbReference type="InterPro" id="IPR008030">
    <property type="entry name" value="NmrA-like"/>
</dbReference>